<comment type="caution">
    <text evidence="2">The sequence shown here is derived from an EMBL/GenBank/DDBJ whole genome shotgun (WGS) entry which is preliminary data.</text>
</comment>
<dbReference type="InterPro" id="IPR038279">
    <property type="entry name" value="Ndc10_dom2_sf"/>
</dbReference>
<dbReference type="OrthoDB" id="2287073at2759"/>
<gene>
    <name evidence="2" type="ORF">INT47_001574</name>
</gene>
<dbReference type="AlphaFoldDB" id="A0A8H7QW17"/>
<feature type="domain" description="Ndc10" evidence="1">
    <location>
        <begin position="70"/>
        <end position="127"/>
    </location>
</feature>
<dbReference type="Gene3D" id="1.10.443.20">
    <property type="entry name" value="Centromere DNA-binding protein complex CBF3 subunit, domain 2"/>
    <property type="match status" value="1"/>
</dbReference>
<evidence type="ECO:0000313" key="2">
    <source>
        <dbReference type="EMBL" id="KAG2199392.1"/>
    </source>
</evidence>
<evidence type="ECO:0000259" key="1">
    <source>
        <dbReference type="Pfam" id="PF16787"/>
    </source>
</evidence>
<name>A0A8H7QW17_9FUNG</name>
<sequence length="158" mass="18149">MREFEVPCINCGYCGEGTLADVYTSLDQVSKIAQFYLNGQRNHGENLRESFRDAELVDSQTMNLDSESVRPDIKYPALVMILRQGKTNKNNRLELTGCIRSTQVEICPIMNFGLYLFWRFHVQNEPFQLLKIGIKSNYSNQVTLIQLKYGIIPATMTQ</sequence>
<evidence type="ECO:0000313" key="3">
    <source>
        <dbReference type="Proteomes" id="UP000603453"/>
    </source>
</evidence>
<organism evidence="2 3">
    <name type="scientific">Mucor saturninus</name>
    <dbReference type="NCBI Taxonomy" id="64648"/>
    <lineage>
        <taxon>Eukaryota</taxon>
        <taxon>Fungi</taxon>
        <taxon>Fungi incertae sedis</taxon>
        <taxon>Mucoromycota</taxon>
        <taxon>Mucoromycotina</taxon>
        <taxon>Mucoromycetes</taxon>
        <taxon>Mucorales</taxon>
        <taxon>Mucorineae</taxon>
        <taxon>Mucoraceae</taxon>
        <taxon>Mucor</taxon>
    </lineage>
</organism>
<dbReference type="GO" id="GO:0003677">
    <property type="term" value="F:DNA binding"/>
    <property type="evidence" value="ECO:0007669"/>
    <property type="project" value="InterPro"/>
</dbReference>
<dbReference type="Pfam" id="PF16787">
    <property type="entry name" value="NDC10_II"/>
    <property type="match status" value="1"/>
</dbReference>
<keyword evidence="3" id="KW-1185">Reference proteome</keyword>
<protein>
    <recommendedName>
        <fullName evidence="1">Ndc10 domain-containing protein</fullName>
    </recommendedName>
</protein>
<dbReference type="Proteomes" id="UP000603453">
    <property type="component" value="Unassembled WGS sequence"/>
</dbReference>
<dbReference type="InterPro" id="IPR031872">
    <property type="entry name" value="NDC10_II"/>
</dbReference>
<accession>A0A8H7QW17</accession>
<reference evidence="2" key="1">
    <citation type="submission" date="2020-12" db="EMBL/GenBank/DDBJ databases">
        <title>Metabolic potential, ecology and presence of endohyphal bacteria is reflected in genomic diversity of Mucoromycotina.</title>
        <authorList>
            <person name="Muszewska A."/>
            <person name="Okrasinska A."/>
            <person name="Steczkiewicz K."/>
            <person name="Drgas O."/>
            <person name="Orlowska M."/>
            <person name="Perlinska-Lenart U."/>
            <person name="Aleksandrzak-Piekarczyk T."/>
            <person name="Szatraj K."/>
            <person name="Zielenkiewicz U."/>
            <person name="Pilsyk S."/>
            <person name="Malc E."/>
            <person name="Mieczkowski P."/>
            <person name="Kruszewska J.S."/>
            <person name="Biernat P."/>
            <person name="Pawlowska J."/>
        </authorList>
    </citation>
    <scope>NUCLEOTIDE SEQUENCE</scope>
    <source>
        <strain evidence="2">WA0000017839</strain>
    </source>
</reference>
<dbReference type="EMBL" id="JAEPRD010000097">
    <property type="protein sequence ID" value="KAG2199392.1"/>
    <property type="molecule type" value="Genomic_DNA"/>
</dbReference>
<proteinExistence type="predicted"/>